<evidence type="ECO:0000256" key="1">
    <source>
        <dbReference type="ARBA" id="ARBA00004141"/>
    </source>
</evidence>
<evidence type="ECO:0000256" key="2">
    <source>
        <dbReference type="ARBA" id="ARBA00009045"/>
    </source>
</evidence>
<dbReference type="GO" id="GO:0004252">
    <property type="term" value="F:serine-type endopeptidase activity"/>
    <property type="evidence" value="ECO:0007669"/>
    <property type="project" value="InterPro"/>
</dbReference>
<dbReference type="InterPro" id="IPR022764">
    <property type="entry name" value="Peptidase_S54_rhomboid_dom"/>
</dbReference>
<feature type="transmembrane region" description="Helical" evidence="6">
    <location>
        <begin position="165"/>
        <end position="185"/>
    </location>
</feature>
<evidence type="ECO:0000313" key="8">
    <source>
        <dbReference type="EMBL" id="AIY60767.1"/>
    </source>
</evidence>
<keyword evidence="5 6" id="KW-0472">Membrane</keyword>
<sequence>AIGTVPLSSVHRVSLPAISCHGRLVSMRSCWACSQRFRPRRDVFLLPGRTRPDPSSFSDVFLRYGRIGNSDMTSQLDLGKPDDKPVSGKHVHGVFWILLVNLVIYVLDHWFQVNSMKSLYLYHTWPQWYQFITATFCHADWNHLSSNLFFLYIFGKLVEEEEGSFALWASYLLTGAGANLVSWFVLPRSAVSIGASGAVFGLFAIGVLVKLDWNWRKILEVLILGQFVIKKVMEEAQASAGFAGTFGGGYALQNINHIAHLSDKGEQCDIKWRMEGPWCEYPAFSIFLFKHKKCCSHPELPF</sequence>
<dbReference type="Gene3D" id="1.20.1540.10">
    <property type="entry name" value="Rhomboid-like"/>
    <property type="match status" value="1"/>
</dbReference>
<evidence type="ECO:0000259" key="7">
    <source>
        <dbReference type="Pfam" id="PF01694"/>
    </source>
</evidence>
<feature type="non-terminal residue" evidence="8">
    <location>
        <position position="1"/>
    </location>
</feature>
<evidence type="ECO:0000256" key="4">
    <source>
        <dbReference type="ARBA" id="ARBA00022989"/>
    </source>
</evidence>
<keyword evidence="4 6" id="KW-1133">Transmembrane helix</keyword>
<feature type="transmembrane region" description="Helical" evidence="6">
    <location>
        <begin position="191"/>
        <end position="209"/>
    </location>
</feature>
<reference evidence="8" key="1">
    <citation type="journal article" date="2014" name="New Phytol.">
        <title>Differential evolution of members of the rhomboid gene family with conservative and divergent patterns.</title>
        <authorList>
            <person name="Li Q."/>
            <person name="Zhang N."/>
            <person name="Zhang L."/>
            <person name="Ma H."/>
        </authorList>
    </citation>
    <scope>NUCLEOTIDE SEQUENCE</scope>
</reference>
<name>A0A0A7E6Z6_CABCA</name>
<dbReference type="GO" id="GO:0016020">
    <property type="term" value="C:membrane"/>
    <property type="evidence" value="ECO:0007669"/>
    <property type="project" value="UniProtKB-SubCell"/>
</dbReference>
<comment type="subcellular location">
    <subcellularLocation>
        <location evidence="1">Membrane</location>
        <topology evidence="1">Multi-pass membrane protein</topology>
    </subcellularLocation>
</comment>
<keyword evidence="3 6" id="KW-0812">Transmembrane</keyword>
<dbReference type="AlphaFoldDB" id="A0A0A7E6Z6"/>
<dbReference type="PANTHER" id="PTHR43066">
    <property type="entry name" value="RHOMBOID-RELATED PROTEIN"/>
    <property type="match status" value="1"/>
</dbReference>
<proteinExistence type="evidence at transcript level"/>
<dbReference type="SUPFAM" id="SSF144091">
    <property type="entry name" value="Rhomboid-like"/>
    <property type="match status" value="1"/>
</dbReference>
<feature type="domain" description="Peptidase S54 rhomboid" evidence="7">
    <location>
        <begin position="127"/>
        <end position="261"/>
    </location>
</feature>
<dbReference type="Pfam" id="PF01694">
    <property type="entry name" value="Rhomboid"/>
    <property type="match status" value="1"/>
</dbReference>
<evidence type="ECO:0000256" key="3">
    <source>
        <dbReference type="ARBA" id="ARBA00022692"/>
    </source>
</evidence>
<dbReference type="InterPro" id="IPR035952">
    <property type="entry name" value="Rhomboid-like_sf"/>
</dbReference>
<protein>
    <submittedName>
        <fullName evidence="8">Rhomboid protein Cabca_RBL11</fullName>
    </submittedName>
</protein>
<evidence type="ECO:0000256" key="5">
    <source>
        <dbReference type="ARBA" id="ARBA00023136"/>
    </source>
</evidence>
<evidence type="ECO:0000256" key="6">
    <source>
        <dbReference type="SAM" id="Phobius"/>
    </source>
</evidence>
<dbReference type="EMBL" id="KM823903">
    <property type="protein sequence ID" value="AIY60767.1"/>
    <property type="molecule type" value="mRNA"/>
</dbReference>
<comment type="similarity">
    <text evidence="2">Belongs to the peptidase S54 family.</text>
</comment>
<dbReference type="FunFam" id="1.20.1540.10:FF:000013">
    <property type="entry name" value="Rhomboid protease aarA"/>
    <property type="match status" value="1"/>
</dbReference>
<organism evidence="8">
    <name type="scientific">Cabomba caroliniana</name>
    <name type="common">Carolina fanwort</name>
    <dbReference type="NCBI Taxonomy" id="4426"/>
    <lineage>
        <taxon>Eukaryota</taxon>
        <taxon>Viridiplantae</taxon>
        <taxon>Streptophyta</taxon>
        <taxon>Embryophyta</taxon>
        <taxon>Tracheophyta</taxon>
        <taxon>Spermatophyta</taxon>
        <taxon>Magnoliopsida</taxon>
        <taxon>Nymphaeales</taxon>
        <taxon>Cabombaceae</taxon>
        <taxon>Cabomba</taxon>
    </lineage>
</organism>
<feature type="transmembrane region" description="Helical" evidence="6">
    <location>
        <begin position="93"/>
        <end position="111"/>
    </location>
</feature>
<dbReference type="PANTHER" id="PTHR43066:SF5">
    <property type="entry name" value="RHOMBOID-LIKE PROTEIN 11, CHLOROPLASTIC-RELATED"/>
    <property type="match status" value="1"/>
</dbReference>
<accession>A0A0A7E6Z6</accession>